<feature type="compositionally biased region" description="Pro residues" evidence="1">
    <location>
        <begin position="73"/>
        <end position="84"/>
    </location>
</feature>
<feature type="region of interest" description="Disordered" evidence="1">
    <location>
        <begin position="65"/>
        <end position="154"/>
    </location>
</feature>
<feature type="compositionally biased region" description="Polar residues" evidence="1">
    <location>
        <begin position="95"/>
        <end position="109"/>
    </location>
</feature>
<dbReference type="KEGG" id="lcd:clem_03675"/>
<evidence type="ECO:0000256" key="1">
    <source>
        <dbReference type="SAM" id="MobiDB-lite"/>
    </source>
</evidence>
<evidence type="ECO:0000313" key="3">
    <source>
        <dbReference type="EMBL" id="ASQ45293.1"/>
    </source>
</evidence>
<dbReference type="RefSeq" id="WP_232505550.1">
    <property type="nucleotide sequence ID" value="NZ_CP016397.1"/>
</dbReference>
<protein>
    <submittedName>
        <fullName evidence="3">Macrophage killing protein with similarity to conjugation protein</fullName>
    </submittedName>
</protein>
<keyword evidence="2" id="KW-0732">Signal</keyword>
<feature type="compositionally biased region" description="Low complexity" evidence="1">
    <location>
        <begin position="315"/>
        <end position="338"/>
    </location>
</feature>
<dbReference type="Proteomes" id="UP000201728">
    <property type="component" value="Chromosome"/>
</dbReference>
<dbReference type="AlphaFoldDB" id="A0A222P0A6"/>
<dbReference type="InterPro" id="IPR021055">
    <property type="entry name" value="T4BSS_IcmL/DotI"/>
</dbReference>
<gene>
    <name evidence="3" type="ORF">clem_03675</name>
</gene>
<evidence type="ECO:0000313" key="4">
    <source>
        <dbReference type="Proteomes" id="UP000201728"/>
    </source>
</evidence>
<dbReference type="EMBL" id="CP016397">
    <property type="protein sequence ID" value="ASQ45293.1"/>
    <property type="molecule type" value="Genomic_DNA"/>
</dbReference>
<name>A0A222P0A6_9GAMM</name>
<dbReference type="Pfam" id="PF11393">
    <property type="entry name" value="T4BSS_DotI_IcmL"/>
    <property type="match status" value="1"/>
</dbReference>
<accession>A0A222P0A6</accession>
<feature type="compositionally biased region" description="Low complexity" evidence="1">
    <location>
        <begin position="110"/>
        <end position="154"/>
    </location>
</feature>
<organism evidence="3 4">
    <name type="scientific">Legionella clemsonensis</name>
    <dbReference type="NCBI Taxonomy" id="1867846"/>
    <lineage>
        <taxon>Bacteria</taxon>
        <taxon>Pseudomonadati</taxon>
        <taxon>Pseudomonadota</taxon>
        <taxon>Gammaproteobacteria</taxon>
        <taxon>Legionellales</taxon>
        <taxon>Legionellaceae</taxon>
        <taxon>Legionella</taxon>
    </lineage>
</organism>
<feature type="signal peptide" evidence="2">
    <location>
        <begin position="1"/>
        <end position="20"/>
    </location>
</feature>
<feature type="region of interest" description="Disordered" evidence="1">
    <location>
        <begin position="314"/>
        <end position="338"/>
    </location>
</feature>
<reference evidence="3 4" key="1">
    <citation type="submission" date="2016-07" db="EMBL/GenBank/DDBJ databases">
        <authorList>
            <person name="Hassler H."/>
        </authorList>
    </citation>
    <scope>NUCLEOTIDE SEQUENCE [LARGE SCALE GENOMIC DNA]</scope>
    <source>
        <strain evidence="3 4">CDC-D5610</strain>
    </source>
</reference>
<evidence type="ECO:0000256" key="2">
    <source>
        <dbReference type="SAM" id="SignalP"/>
    </source>
</evidence>
<sequence length="338" mass="35977">MNKSMLYAGLISILCTSVYAENHDETRENLVAAIQANTQMTNPVHATNTGQQRQMLASQTVAPANSGVQVPNPQGPDVPNPQGVPTPQDAPSAPAQVQTPAVETSISQGTATTTTQTPATTDQTTTSSSNVNTPPVPASTQTTTTTTTVTQPASQNVQTGIVTQSQPTQPLDCNYRIPPSTTAIDQALVLRWAEKATVQSFDFDYNTMDSQLAALKACYTELGWQGFNDALQKSGNLNAIKSQQLMVSSMISGPGQITEVKENQWKISLPVQVVYQNNKEKLTQPLTVNLVVGRKVSGDLGIMQMIAVPRNVHIPTTSTQTTPSGSVTPSTTTTVQPQ</sequence>
<dbReference type="CDD" id="cd16385">
    <property type="entry name" value="IcmL"/>
    <property type="match status" value="1"/>
</dbReference>
<keyword evidence="4" id="KW-1185">Reference proteome</keyword>
<proteinExistence type="predicted"/>
<feature type="chain" id="PRO_5013053066" evidence="2">
    <location>
        <begin position="21"/>
        <end position="338"/>
    </location>
</feature>